<feature type="transmembrane region" description="Helical" evidence="9">
    <location>
        <begin position="88"/>
        <end position="110"/>
    </location>
</feature>
<reference evidence="11 12" key="1">
    <citation type="submission" date="2016-03" db="EMBL/GenBank/DDBJ databases">
        <title>Genome sequence of Rhodococcus kyotonensis KB10.</title>
        <authorList>
            <person name="Jeong H."/>
            <person name="Hong C.E."/>
            <person name="Jo S.H."/>
            <person name="Park J.M."/>
        </authorList>
    </citation>
    <scope>NUCLEOTIDE SEQUENCE [LARGE SCALE GENOMIC DNA]</scope>
    <source>
        <strain evidence="11 12">KB10</strain>
    </source>
</reference>
<dbReference type="InterPro" id="IPR007387">
    <property type="entry name" value="TRAP_DctQ"/>
</dbReference>
<evidence type="ECO:0000256" key="4">
    <source>
        <dbReference type="ARBA" id="ARBA00022519"/>
    </source>
</evidence>
<gene>
    <name evidence="11" type="ORF">A3K89_16055</name>
</gene>
<evidence type="ECO:0000313" key="11">
    <source>
        <dbReference type="EMBL" id="OAK56352.1"/>
    </source>
</evidence>
<protein>
    <recommendedName>
        <fullName evidence="10">Tripartite ATP-independent periplasmic transporters DctQ component domain-containing protein</fullName>
    </recommendedName>
</protein>
<evidence type="ECO:0000313" key="12">
    <source>
        <dbReference type="Proteomes" id="UP000077519"/>
    </source>
</evidence>
<keyword evidence="3" id="KW-1003">Cell membrane</keyword>
<keyword evidence="7 9" id="KW-0472">Membrane</keyword>
<comment type="subcellular location">
    <subcellularLocation>
        <location evidence="1">Cell inner membrane</location>
        <topology evidence="1">Multi-pass membrane protein</topology>
    </subcellularLocation>
</comment>
<evidence type="ECO:0000256" key="5">
    <source>
        <dbReference type="ARBA" id="ARBA00022692"/>
    </source>
</evidence>
<feature type="transmembrane region" description="Helical" evidence="9">
    <location>
        <begin position="50"/>
        <end position="67"/>
    </location>
</feature>
<keyword evidence="2" id="KW-0813">Transport</keyword>
<keyword evidence="4" id="KW-0997">Cell inner membrane</keyword>
<dbReference type="GO" id="GO:0005886">
    <property type="term" value="C:plasma membrane"/>
    <property type="evidence" value="ECO:0007669"/>
    <property type="project" value="UniProtKB-SubCell"/>
</dbReference>
<keyword evidence="5 9" id="KW-0812">Transmembrane</keyword>
<dbReference type="AlphaFoldDB" id="A0A177YL82"/>
<dbReference type="EMBL" id="LVHI01000004">
    <property type="protein sequence ID" value="OAK56352.1"/>
    <property type="molecule type" value="Genomic_DNA"/>
</dbReference>
<keyword evidence="6 9" id="KW-1133">Transmembrane helix</keyword>
<evidence type="ECO:0000259" key="10">
    <source>
        <dbReference type="Pfam" id="PF04290"/>
    </source>
</evidence>
<feature type="domain" description="Tripartite ATP-independent periplasmic transporters DctQ component" evidence="10">
    <location>
        <begin position="24"/>
        <end position="155"/>
    </location>
</feature>
<keyword evidence="12" id="KW-1185">Reference proteome</keyword>
<feature type="transmembrane region" description="Helical" evidence="9">
    <location>
        <begin position="12"/>
        <end position="30"/>
    </location>
</feature>
<evidence type="ECO:0000256" key="2">
    <source>
        <dbReference type="ARBA" id="ARBA00022448"/>
    </source>
</evidence>
<proteinExistence type="inferred from homology"/>
<accession>A0A177YL82</accession>
<evidence type="ECO:0000256" key="8">
    <source>
        <dbReference type="ARBA" id="ARBA00038436"/>
    </source>
</evidence>
<dbReference type="Pfam" id="PF04290">
    <property type="entry name" value="DctQ"/>
    <property type="match status" value="1"/>
</dbReference>
<evidence type="ECO:0000256" key="1">
    <source>
        <dbReference type="ARBA" id="ARBA00004429"/>
    </source>
</evidence>
<dbReference type="Proteomes" id="UP000077519">
    <property type="component" value="Unassembled WGS sequence"/>
</dbReference>
<organism evidence="11 12">
    <name type="scientific">Rhodococcoides kyotonense</name>
    <dbReference type="NCBI Taxonomy" id="398843"/>
    <lineage>
        <taxon>Bacteria</taxon>
        <taxon>Bacillati</taxon>
        <taxon>Actinomycetota</taxon>
        <taxon>Actinomycetes</taxon>
        <taxon>Mycobacteriales</taxon>
        <taxon>Nocardiaceae</taxon>
        <taxon>Rhodococcoides</taxon>
    </lineage>
</organism>
<sequence>MTTPAGERLFKIVEIPAVVGLFAMMVHTVANAFSRTVFGEPITGTLERVQYWYMPLVVLLGFVIAMHRGEHVWADMFFTRFPRASKRYVAAGASIVCAAVCILAAVYSFAHAQHNRAIELTAGLTDIAAWPLTYLVPITFAIFGTQYLVLTSKQLRNKEIDDAGSAVAVEPEAATTAETETAR</sequence>
<evidence type="ECO:0000256" key="9">
    <source>
        <dbReference type="SAM" id="Phobius"/>
    </source>
</evidence>
<dbReference type="PANTHER" id="PTHR35011">
    <property type="entry name" value="2,3-DIKETO-L-GULONATE TRAP TRANSPORTER SMALL PERMEASE PROTEIN YIAM"/>
    <property type="match status" value="1"/>
</dbReference>
<name>A0A177YL82_9NOCA</name>
<feature type="transmembrane region" description="Helical" evidence="9">
    <location>
        <begin position="130"/>
        <end position="150"/>
    </location>
</feature>
<dbReference type="RefSeq" id="WP_068421734.1">
    <property type="nucleotide sequence ID" value="NZ_LVHI01000004.1"/>
</dbReference>
<evidence type="ECO:0000256" key="6">
    <source>
        <dbReference type="ARBA" id="ARBA00022989"/>
    </source>
</evidence>
<evidence type="ECO:0000256" key="7">
    <source>
        <dbReference type="ARBA" id="ARBA00023136"/>
    </source>
</evidence>
<comment type="caution">
    <text evidence="11">The sequence shown here is derived from an EMBL/GenBank/DDBJ whole genome shotgun (WGS) entry which is preliminary data.</text>
</comment>
<dbReference type="InterPro" id="IPR055348">
    <property type="entry name" value="DctQ"/>
</dbReference>
<evidence type="ECO:0000256" key="3">
    <source>
        <dbReference type="ARBA" id="ARBA00022475"/>
    </source>
</evidence>
<comment type="similarity">
    <text evidence="8">Belongs to the TRAP transporter small permease family.</text>
</comment>